<dbReference type="AlphaFoldDB" id="A0A4Y2F6X6"/>
<organism evidence="1 2">
    <name type="scientific">Araneus ventricosus</name>
    <name type="common">Orbweaver spider</name>
    <name type="synonym">Epeira ventricosa</name>
    <dbReference type="NCBI Taxonomy" id="182803"/>
    <lineage>
        <taxon>Eukaryota</taxon>
        <taxon>Metazoa</taxon>
        <taxon>Ecdysozoa</taxon>
        <taxon>Arthropoda</taxon>
        <taxon>Chelicerata</taxon>
        <taxon>Arachnida</taxon>
        <taxon>Araneae</taxon>
        <taxon>Araneomorphae</taxon>
        <taxon>Entelegynae</taxon>
        <taxon>Araneoidea</taxon>
        <taxon>Araneidae</taxon>
        <taxon>Araneus</taxon>
    </lineage>
</organism>
<proteinExistence type="predicted"/>
<name>A0A4Y2F6X6_ARAVE</name>
<keyword evidence="2" id="KW-1185">Reference proteome</keyword>
<reference evidence="1 2" key="1">
    <citation type="journal article" date="2019" name="Sci. Rep.">
        <title>Orb-weaving spider Araneus ventricosus genome elucidates the spidroin gene catalogue.</title>
        <authorList>
            <person name="Kono N."/>
            <person name="Nakamura H."/>
            <person name="Ohtoshi R."/>
            <person name="Moran D.A.P."/>
            <person name="Shinohara A."/>
            <person name="Yoshida Y."/>
            <person name="Fujiwara M."/>
            <person name="Mori M."/>
            <person name="Tomita M."/>
            <person name="Arakawa K."/>
        </authorList>
    </citation>
    <scope>NUCLEOTIDE SEQUENCE [LARGE SCALE GENOMIC DNA]</scope>
</reference>
<evidence type="ECO:0000313" key="2">
    <source>
        <dbReference type="Proteomes" id="UP000499080"/>
    </source>
</evidence>
<dbReference type="EMBL" id="BGPR01000802">
    <property type="protein sequence ID" value="GBM36089.1"/>
    <property type="molecule type" value="Genomic_DNA"/>
</dbReference>
<sequence length="94" mass="10300">MDSSPGPGARCPAIRKKDKPMDFKIQVKKTSVTGGTVCKQPGKKKAKEKEFSVERLHILRWRCEAPIVDNLSLSVSLSPLSSPLPAIDRALEAE</sequence>
<evidence type="ECO:0000313" key="1">
    <source>
        <dbReference type="EMBL" id="GBM36089.1"/>
    </source>
</evidence>
<dbReference type="Proteomes" id="UP000499080">
    <property type="component" value="Unassembled WGS sequence"/>
</dbReference>
<protein>
    <submittedName>
        <fullName evidence="1">Uncharacterized protein</fullName>
    </submittedName>
</protein>
<gene>
    <name evidence="1" type="ORF">AVEN_221248_1</name>
</gene>
<comment type="caution">
    <text evidence="1">The sequence shown here is derived from an EMBL/GenBank/DDBJ whole genome shotgun (WGS) entry which is preliminary data.</text>
</comment>
<accession>A0A4Y2F6X6</accession>